<dbReference type="AlphaFoldDB" id="A0A6A6WE64"/>
<proteinExistence type="predicted"/>
<dbReference type="EMBL" id="ML996567">
    <property type="protein sequence ID" value="KAF2760825.1"/>
    <property type="molecule type" value="Genomic_DNA"/>
</dbReference>
<feature type="compositionally biased region" description="Pro residues" evidence="1">
    <location>
        <begin position="93"/>
        <end position="149"/>
    </location>
</feature>
<reference evidence="3" key="1">
    <citation type="journal article" date="2020" name="Stud. Mycol.">
        <title>101 Dothideomycetes genomes: a test case for predicting lifestyles and emergence of pathogens.</title>
        <authorList>
            <person name="Haridas S."/>
            <person name="Albert R."/>
            <person name="Binder M."/>
            <person name="Bloem J."/>
            <person name="Labutti K."/>
            <person name="Salamov A."/>
            <person name="Andreopoulos B."/>
            <person name="Baker S."/>
            <person name="Barry K."/>
            <person name="Bills G."/>
            <person name="Bluhm B."/>
            <person name="Cannon C."/>
            <person name="Castanera R."/>
            <person name="Culley D."/>
            <person name="Daum C."/>
            <person name="Ezra D."/>
            <person name="Gonzalez J."/>
            <person name="Henrissat B."/>
            <person name="Kuo A."/>
            <person name="Liang C."/>
            <person name="Lipzen A."/>
            <person name="Lutzoni F."/>
            <person name="Magnuson J."/>
            <person name="Mondo S."/>
            <person name="Nolan M."/>
            <person name="Ohm R."/>
            <person name="Pangilinan J."/>
            <person name="Park H.-J."/>
            <person name="Ramirez L."/>
            <person name="Alfaro M."/>
            <person name="Sun H."/>
            <person name="Tritt A."/>
            <person name="Yoshinaga Y."/>
            <person name="Zwiers L.-H."/>
            <person name="Turgeon B."/>
            <person name="Goodwin S."/>
            <person name="Spatafora J."/>
            <person name="Crous P."/>
            <person name="Grigoriev I."/>
        </authorList>
    </citation>
    <scope>NUCLEOTIDE SEQUENCE</scope>
    <source>
        <strain evidence="3">CBS 121739</strain>
    </source>
</reference>
<organism evidence="3 4">
    <name type="scientific">Pseudovirgaria hyperparasitica</name>
    <dbReference type="NCBI Taxonomy" id="470096"/>
    <lineage>
        <taxon>Eukaryota</taxon>
        <taxon>Fungi</taxon>
        <taxon>Dikarya</taxon>
        <taxon>Ascomycota</taxon>
        <taxon>Pezizomycotina</taxon>
        <taxon>Dothideomycetes</taxon>
        <taxon>Dothideomycetes incertae sedis</taxon>
        <taxon>Acrospermales</taxon>
        <taxon>Acrospermaceae</taxon>
        <taxon>Pseudovirgaria</taxon>
    </lineage>
</organism>
<evidence type="ECO:0000256" key="1">
    <source>
        <dbReference type="SAM" id="MobiDB-lite"/>
    </source>
</evidence>
<feature type="region of interest" description="Disordered" evidence="1">
    <location>
        <begin position="92"/>
        <end position="160"/>
    </location>
</feature>
<accession>A0A6A6WE64</accession>
<dbReference type="Proteomes" id="UP000799437">
    <property type="component" value="Unassembled WGS sequence"/>
</dbReference>
<protein>
    <submittedName>
        <fullName evidence="3">Uncharacterized protein</fullName>
    </submittedName>
</protein>
<keyword evidence="2" id="KW-0732">Signal</keyword>
<name>A0A6A6WE64_9PEZI</name>
<dbReference type="GeneID" id="54484455"/>
<feature type="chain" id="PRO_5025374278" evidence="2">
    <location>
        <begin position="20"/>
        <end position="303"/>
    </location>
</feature>
<feature type="compositionally biased region" description="Low complexity" evidence="1">
    <location>
        <begin position="150"/>
        <end position="160"/>
    </location>
</feature>
<feature type="signal peptide" evidence="2">
    <location>
        <begin position="1"/>
        <end position="19"/>
    </location>
</feature>
<gene>
    <name evidence="3" type="ORF">EJ05DRAFT_473422</name>
</gene>
<evidence type="ECO:0000313" key="4">
    <source>
        <dbReference type="Proteomes" id="UP000799437"/>
    </source>
</evidence>
<dbReference type="OrthoDB" id="3923593at2759"/>
<sequence>MLFFKTGAIVVGVVALAAAQHIGARKVHVDLIPANATSIVYETQLSTIFSCAPHVPNCPHDSTIVVTSIIPIATTICPVTLTSTWVESSLASPPAPSSYGPPPPAPSSYGPPPPPAPSSYGLPPPPAPSSYGPPPPPPSSYGPPPPISYAPPSSSASSALLPTEYSTSSIVVTRPGPPSSYGTPVPSDIVTLTLSTASPPLSSPISEEPGYPSPPPYVPPYILTSESHSDRPVSMSTTEVSIVTLPTFAPSISPNTTLSVPTQANGTSTATPTPPPVFEGAASLDKVVNLGLFAATLFIAFVI</sequence>
<evidence type="ECO:0000313" key="3">
    <source>
        <dbReference type="EMBL" id="KAF2760825.1"/>
    </source>
</evidence>
<evidence type="ECO:0000256" key="2">
    <source>
        <dbReference type="SAM" id="SignalP"/>
    </source>
</evidence>
<dbReference type="RefSeq" id="XP_033603276.1">
    <property type="nucleotide sequence ID" value="XM_033743401.1"/>
</dbReference>
<keyword evidence="4" id="KW-1185">Reference proteome</keyword>